<evidence type="ECO:0000313" key="4">
    <source>
        <dbReference type="Proteomes" id="UP000499080"/>
    </source>
</evidence>
<name>A0A4Y2VZH4_ARAVE</name>
<feature type="chain" id="PRO_5036129300" evidence="1">
    <location>
        <begin position="26"/>
        <end position="70"/>
    </location>
</feature>
<sequence length="70" mass="7856">MAGFPTQKAVLWIFLALWAFLAVNSEPLSFKTGVIDEYGMAIDLRIWYGIGIDVNKRSLMKYTEGIQGSL</sequence>
<evidence type="ECO:0000256" key="1">
    <source>
        <dbReference type="SAM" id="SignalP"/>
    </source>
</evidence>
<keyword evidence="1" id="KW-0732">Signal</keyword>
<dbReference type="Proteomes" id="UP000499080">
    <property type="component" value="Unassembled WGS sequence"/>
</dbReference>
<evidence type="ECO:0000313" key="2">
    <source>
        <dbReference type="EMBL" id="GBO29282.1"/>
    </source>
</evidence>
<dbReference type="AlphaFoldDB" id="A0A4Y2VZH4"/>
<organism evidence="3 4">
    <name type="scientific">Araneus ventricosus</name>
    <name type="common">Orbweaver spider</name>
    <name type="synonym">Epeira ventricosa</name>
    <dbReference type="NCBI Taxonomy" id="182803"/>
    <lineage>
        <taxon>Eukaryota</taxon>
        <taxon>Metazoa</taxon>
        <taxon>Ecdysozoa</taxon>
        <taxon>Arthropoda</taxon>
        <taxon>Chelicerata</taxon>
        <taxon>Arachnida</taxon>
        <taxon>Araneae</taxon>
        <taxon>Araneomorphae</taxon>
        <taxon>Entelegynae</taxon>
        <taxon>Araneoidea</taxon>
        <taxon>Araneidae</taxon>
        <taxon>Araneus</taxon>
    </lineage>
</organism>
<dbReference type="EMBL" id="BGPR01052462">
    <property type="protein sequence ID" value="GBO29290.1"/>
    <property type="molecule type" value="Genomic_DNA"/>
</dbReference>
<dbReference type="EMBL" id="BGPR01052457">
    <property type="protein sequence ID" value="GBO29282.1"/>
    <property type="molecule type" value="Genomic_DNA"/>
</dbReference>
<accession>A0A4Y2VZH4</accession>
<protein>
    <submittedName>
        <fullName evidence="3">Uncharacterized protein</fullName>
    </submittedName>
</protein>
<reference evidence="3 4" key="1">
    <citation type="journal article" date="2019" name="Sci. Rep.">
        <title>Orb-weaving spider Araneus ventricosus genome elucidates the spidroin gene catalogue.</title>
        <authorList>
            <person name="Kono N."/>
            <person name="Nakamura H."/>
            <person name="Ohtoshi R."/>
            <person name="Moran D.A.P."/>
            <person name="Shinohara A."/>
            <person name="Yoshida Y."/>
            <person name="Fujiwara M."/>
            <person name="Mori M."/>
            <person name="Tomita M."/>
            <person name="Arakawa K."/>
        </authorList>
    </citation>
    <scope>NUCLEOTIDE SEQUENCE [LARGE SCALE GENOMIC DNA]</scope>
</reference>
<evidence type="ECO:0000313" key="3">
    <source>
        <dbReference type="EMBL" id="GBO29290.1"/>
    </source>
</evidence>
<proteinExistence type="predicted"/>
<feature type="signal peptide" evidence="1">
    <location>
        <begin position="1"/>
        <end position="25"/>
    </location>
</feature>
<keyword evidence="4" id="KW-1185">Reference proteome</keyword>
<comment type="caution">
    <text evidence="3">The sequence shown here is derived from an EMBL/GenBank/DDBJ whole genome shotgun (WGS) entry which is preliminary data.</text>
</comment>
<gene>
    <name evidence="3" type="ORF">AVEN_148653_1</name>
    <name evidence="2" type="ORF">AVEN_96617_1</name>
</gene>